<dbReference type="PANTHER" id="PTHR48449">
    <property type="entry name" value="DUF1985 DOMAIN-CONTAINING PROTEIN"/>
    <property type="match status" value="1"/>
</dbReference>
<sequence>MFRKTIFGHLLDVDLVFNGPLIHNILLREVEDSTPNTISFNLFGRRVSFGRREFDLISGLHYDRSPVRKVTHSHKLRTLYFNDRTNDVLSDFVKLYIAALFKDDFDVIKVSIIYMVELVLLGRETTMKFDQILLGVVDDWELCCNHDLASLSFDKTIRSLHRGPTNMAKDFGLRKSYSLYGFPWVFQVWTYERRTRRLEATDAETNFMRRTFEPPEPEDDDVRDFDAGPSTVREGTQNPDVGRGDDAGPSAVREGPFNCVDV</sequence>
<organism evidence="3 4">
    <name type="scientific">Momordica charantia</name>
    <name type="common">Bitter gourd</name>
    <name type="synonym">Balsam pear</name>
    <dbReference type="NCBI Taxonomy" id="3673"/>
    <lineage>
        <taxon>Eukaryota</taxon>
        <taxon>Viridiplantae</taxon>
        <taxon>Streptophyta</taxon>
        <taxon>Embryophyta</taxon>
        <taxon>Tracheophyta</taxon>
        <taxon>Spermatophyta</taxon>
        <taxon>Magnoliopsida</taxon>
        <taxon>eudicotyledons</taxon>
        <taxon>Gunneridae</taxon>
        <taxon>Pentapetalae</taxon>
        <taxon>rosids</taxon>
        <taxon>fabids</taxon>
        <taxon>Cucurbitales</taxon>
        <taxon>Cucurbitaceae</taxon>
        <taxon>Momordiceae</taxon>
        <taxon>Momordica</taxon>
    </lineage>
</organism>
<keyword evidence="3" id="KW-1185">Reference proteome</keyword>
<dbReference type="GeneID" id="111023353"/>
<feature type="domain" description="DUF1985" evidence="2">
    <location>
        <begin position="26"/>
        <end position="159"/>
    </location>
</feature>
<dbReference type="OrthoDB" id="1930729at2759"/>
<dbReference type="Proteomes" id="UP000504603">
    <property type="component" value="Unplaced"/>
</dbReference>
<dbReference type="InterPro" id="IPR015410">
    <property type="entry name" value="DUF1985"/>
</dbReference>
<proteinExistence type="predicted"/>
<evidence type="ECO:0000313" key="4">
    <source>
        <dbReference type="RefSeq" id="XP_022156465.1"/>
    </source>
</evidence>
<feature type="region of interest" description="Disordered" evidence="1">
    <location>
        <begin position="209"/>
        <end position="262"/>
    </location>
</feature>
<dbReference type="Pfam" id="PF09331">
    <property type="entry name" value="DUF1985"/>
    <property type="match status" value="1"/>
</dbReference>
<dbReference type="KEGG" id="mcha:111023353"/>
<dbReference type="AlphaFoldDB" id="A0A6J1DQC8"/>
<dbReference type="PANTHER" id="PTHR48449:SF1">
    <property type="entry name" value="DUF1985 DOMAIN-CONTAINING PROTEIN"/>
    <property type="match status" value="1"/>
</dbReference>
<evidence type="ECO:0000256" key="1">
    <source>
        <dbReference type="SAM" id="MobiDB-lite"/>
    </source>
</evidence>
<accession>A0A6J1DQC8</accession>
<protein>
    <submittedName>
        <fullName evidence="4">Uncharacterized protein LOC111023353</fullName>
    </submittedName>
</protein>
<evidence type="ECO:0000313" key="3">
    <source>
        <dbReference type="Proteomes" id="UP000504603"/>
    </source>
</evidence>
<reference evidence="4" key="1">
    <citation type="submission" date="2025-08" db="UniProtKB">
        <authorList>
            <consortium name="RefSeq"/>
        </authorList>
    </citation>
    <scope>IDENTIFICATION</scope>
    <source>
        <strain evidence="4">OHB3-1</strain>
    </source>
</reference>
<evidence type="ECO:0000259" key="2">
    <source>
        <dbReference type="Pfam" id="PF09331"/>
    </source>
</evidence>
<dbReference type="RefSeq" id="XP_022156465.1">
    <property type="nucleotide sequence ID" value="XM_022300773.1"/>
</dbReference>
<gene>
    <name evidence="4" type="primary">LOC111023353</name>
</gene>
<name>A0A6J1DQC8_MOMCH</name>